<evidence type="ECO:0000313" key="1">
    <source>
        <dbReference type="EMBL" id="KAJ1679604.1"/>
    </source>
</evidence>
<organism evidence="1 2">
    <name type="scientific">Spiromyces aspiralis</name>
    <dbReference type="NCBI Taxonomy" id="68401"/>
    <lineage>
        <taxon>Eukaryota</taxon>
        <taxon>Fungi</taxon>
        <taxon>Fungi incertae sedis</taxon>
        <taxon>Zoopagomycota</taxon>
        <taxon>Kickxellomycotina</taxon>
        <taxon>Kickxellomycetes</taxon>
        <taxon>Kickxellales</taxon>
        <taxon>Kickxellaceae</taxon>
        <taxon>Spiromyces</taxon>
    </lineage>
</organism>
<gene>
    <name evidence="1" type="ORF">EV182_001704</name>
</gene>
<proteinExistence type="predicted"/>
<keyword evidence="2" id="KW-1185">Reference proteome</keyword>
<sequence length="224" mass="24287">MFSNFGKELASADNCLHKAADAFFHPGKDDPFSKWNTKHPPFPSIKAPAPAPAPAPPSCGGKCGSGCGGKGGCCCCCCHHHHHHHTCKCNEKPPAPPPPPPKFVQIYPCFKAIDKPDTSESEWLPPMKPYTGDKIWQLHVYLPGVAKDKVSVCVLEGTAVLVHGTGKFHNHCGSWEPRIEHTCGCTRIEEHPFRKVFSLPPKSKAAGATVSFEAEVLVIRVPRG</sequence>
<accession>A0ACC1HSR5</accession>
<dbReference type="EMBL" id="JAMZIH010000279">
    <property type="protein sequence ID" value="KAJ1679604.1"/>
    <property type="molecule type" value="Genomic_DNA"/>
</dbReference>
<name>A0ACC1HSR5_9FUNG</name>
<comment type="caution">
    <text evidence="1">The sequence shown here is derived from an EMBL/GenBank/DDBJ whole genome shotgun (WGS) entry which is preliminary data.</text>
</comment>
<protein>
    <submittedName>
        <fullName evidence="1">Uncharacterized protein</fullName>
    </submittedName>
</protein>
<reference evidence="1" key="1">
    <citation type="submission" date="2022-06" db="EMBL/GenBank/DDBJ databases">
        <title>Phylogenomic reconstructions and comparative analyses of Kickxellomycotina fungi.</title>
        <authorList>
            <person name="Reynolds N.K."/>
            <person name="Stajich J.E."/>
            <person name="Barry K."/>
            <person name="Grigoriev I.V."/>
            <person name="Crous P."/>
            <person name="Smith M.E."/>
        </authorList>
    </citation>
    <scope>NUCLEOTIDE SEQUENCE</scope>
    <source>
        <strain evidence="1">RSA 2271</strain>
    </source>
</reference>
<evidence type="ECO:0000313" key="2">
    <source>
        <dbReference type="Proteomes" id="UP001145114"/>
    </source>
</evidence>
<dbReference type="Proteomes" id="UP001145114">
    <property type="component" value="Unassembled WGS sequence"/>
</dbReference>